<feature type="domain" description="BUB1 N-terminal" evidence="10">
    <location>
        <begin position="1"/>
        <end position="79"/>
    </location>
</feature>
<evidence type="ECO:0000313" key="12">
    <source>
        <dbReference type="WBParaSite" id="PSAMB.scaffold1171size35023.g11476.t1"/>
    </source>
</evidence>
<name>A0A914UR37_9BILA</name>
<feature type="binding site" evidence="7">
    <location>
        <position position="919"/>
    </location>
    <ligand>
        <name>ATP</name>
        <dbReference type="ChEBI" id="CHEBI:30616"/>
    </ligand>
</feature>
<dbReference type="Proteomes" id="UP000887566">
    <property type="component" value="Unplaced"/>
</dbReference>
<keyword evidence="6" id="KW-0137">Centromere</keyword>
<evidence type="ECO:0000256" key="3">
    <source>
        <dbReference type="ARBA" id="ARBA00022741"/>
    </source>
</evidence>
<evidence type="ECO:0000259" key="10">
    <source>
        <dbReference type="PROSITE" id="PS51489"/>
    </source>
</evidence>
<dbReference type="Gene3D" id="1.10.510.10">
    <property type="entry name" value="Transferase(Phosphotransferase) domain 1"/>
    <property type="match status" value="1"/>
</dbReference>
<evidence type="ECO:0000256" key="8">
    <source>
        <dbReference type="SAM" id="MobiDB-lite"/>
    </source>
</evidence>
<dbReference type="InterPro" id="IPR008271">
    <property type="entry name" value="Ser/Thr_kinase_AS"/>
</dbReference>
<keyword evidence="4" id="KW-0995">Kinetochore</keyword>
<evidence type="ECO:0000256" key="2">
    <source>
        <dbReference type="ARBA" id="ARBA00022454"/>
    </source>
</evidence>
<dbReference type="PANTHER" id="PTHR14030:SF4">
    <property type="entry name" value="BUB1 KINASE, ISOFORM A-RELATED"/>
    <property type="match status" value="1"/>
</dbReference>
<dbReference type="SMART" id="SM00220">
    <property type="entry name" value="S_TKc"/>
    <property type="match status" value="1"/>
</dbReference>
<accession>A0A914UR37</accession>
<feature type="region of interest" description="Disordered" evidence="8">
    <location>
        <begin position="731"/>
        <end position="758"/>
    </location>
</feature>
<dbReference type="GO" id="GO:0051754">
    <property type="term" value="P:meiotic sister chromatid cohesion, centromeric"/>
    <property type="evidence" value="ECO:0007669"/>
    <property type="project" value="TreeGrafter"/>
</dbReference>
<dbReference type="Pfam" id="PF00069">
    <property type="entry name" value="Pkinase"/>
    <property type="match status" value="1"/>
</dbReference>
<feature type="compositionally biased region" description="Low complexity" evidence="8">
    <location>
        <begin position="447"/>
        <end position="473"/>
    </location>
</feature>
<evidence type="ECO:0000256" key="6">
    <source>
        <dbReference type="ARBA" id="ARBA00023328"/>
    </source>
</evidence>
<dbReference type="InterPro" id="IPR015661">
    <property type="entry name" value="Bub1/Mad3"/>
</dbReference>
<dbReference type="GO" id="GO:0005524">
    <property type="term" value="F:ATP binding"/>
    <property type="evidence" value="ECO:0007669"/>
    <property type="project" value="UniProtKB-UniRule"/>
</dbReference>
<dbReference type="PROSITE" id="PS00108">
    <property type="entry name" value="PROTEIN_KINASE_ST"/>
    <property type="match status" value="1"/>
</dbReference>
<proteinExistence type="predicted"/>
<evidence type="ECO:0000256" key="4">
    <source>
        <dbReference type="ARBA" id="ARBA00022838"/>
    </source>
</evidence>
<dbReference type="GO" id="GO:0007094">
    <property type="term" value="P:mitotic spindle assembly checkpoint signaling"/>
    <property type="evidence" value="ECO:0007669"/>
    <property type="project" value="InterPro"/>
</dbReference>
<feature type="compositionally biased region" description="Basic and acidic residues" evidence="8">
    <location>
        <begin position="315"/>
        <end position="326"/>
    </location>
</feature>
<reference evidence="12" key="1">
    <citation type="submission" date="2022-11" db="UniProtKB">
        <authorList>
            <consortium name="WormBaseParasite"/>
        </authorList>
    </citation>
    <scope>IDENTIFICATION</scope>
</reference>
<keyword evidence="11" id="KW-1185">Reference proteome</keyword>
<dbReference type="Gene3D" id="1.25.40.430">
    <property type="match status" value="1"/>
</dbReference>
<feature type="region of interest" description="Disordered" evidence="8">
    <location>
        <begin position="202"/>
        <end position="258"/>
    </location>
</feature>
<keyword evidence="5 7" id="KW-0067">ATP-binding</keyword>
<feature type="region of interest" description="Disordered" evidence="8">
    <location>
        <begin position="100"/>
        <end position="128"/>
    </location>
</feature>
<feature type="compositionally biased region" description="Low complexity" evidence="8">
    <location>
        <begin position="777"/>
        <end position="790"/>
    </location>
</feature>
<dbReference type="GO" id="GO:0032991">
    <property type="term" value="C:protein-containing complex"/>
    <property type="evidence" value="ECO:0007669"/>
    <property type="project" value="UniProtKB-ARBA"/>
</dbReference>
<dbReference type="WBParaSite" id="PSAMB.scaffold1171size35023.g11476.t1">
    <property type="protein sequence ID" value="PSAMB.scaffold1171size35023.g11476.t1"/>
    <property type="gene ID" value="PSAMB.scaffold1171size35023.g11476"/>
</dbReference>
<feature type="domain" description="Protein kinase" evidence="9">
    <location>
        <begin position="890"/>
        <end position="1184"/>
    </location>
</feature>
<dbReference type="PROSITE" id="PS00107">
    <property type="entry name" value="PROTEIN_KINASE_ATP"/>
    <property type="match status" value="1"/>
</dbReference>
<dbReference type="PROSITE" id="PS51489">
    <property type="entry name" value="BUB1_N"/>
    <property type="match status" value="1"/>
</dbReference>
<dbReference type="InterPro" id="IPR000719">
    <property type="entry name" value="Prot_kinase_dom"/>
</dbReference>
<sequence>MFDKGYCVKLADFYIRWADDLERAEDYQKTLEVFRQAKKFAAQPVDKIDAAKRQFEERMALRLLQKQGDDDDNHEEETRMFLGGLKGVGRKMEAPVVRASTGPAKGLSGQRSAPSLQTDGNKRPGGFNVFEDKRGEARMSMVPTPGGSRGSLPTKETVKENVRDAGAWNKAQVSGMKRYSSATTGVSSDGATAFDVYQDAGEQQAAASRRQTTSGDPHALQTRKSEFYHPLAAFTTTSSSGKQAEIPQYDKSKVNSGTTEYSFEELRALKFVPKPRAPSRSSFVEPEPVRFVAPTPDMQPPSRRQESRSMMSNSGREEMEQRDEGSFVRSAPFQERAAPQAAAPSEEAVRFAQPAEISRSKGLKTREPLVPREPMVTREPMATRDSMASREPMVTRESMATRESLAPREPMVPRESMTTREPMTTRESLVPREPMMSRESFSLREPSPIISTQSSASSGRSSAAGSPPQAQAGNTSFTRLITKEVMAVFSDTLHMSPLSLPNSGDGNDFEDDYKMRTDPPPSDLGASRPFEVYTDPPPKPFEVFIDQPQIMADSDKENMYVNNEAIACLTLRSMIGLPVDEWEDWVGWQCSGVGKPVGFIAPPKREKSGVLSPAKDIPTEPQEKEECVEQMDTHDSFARPVEPAKKKAFNFEPSQPTSMSDDITMFDVNEPTLARFQVKAATARISSTPYSGSAAPLTFSAPRWDEPDPIESFHDDFQFKPLADNLPQMDELIIPPPQPTSAEAQSNPPPAPSSTSTALGCERRLSAIPETSHEFRSGGSSLFSSSSNGSTVNKRTPGVATPNMPAIAESSYTQSKELESAVRRLSLSGEERTGVGIKIDITSGINPWNAQLQSEILAHVKVPPNCHHFRERKMPVLKSNTTVALGGETFKVDAIIGEGAFAQVYRCLAVEDGQLWVIKAQKPACPWEFYICEELSKRLPPEIAPGVMAVRDAFIYEDGSLLINEYHELGTLLDLNNKYQTKSKEFEECLTVYFTIQLIKILEATHHAELIHGDVKPDNFLVTDGIVPTTNMAELIEGDVKSVKLIDWGRAIDMKHLRGQTFTGRAGTSSFECCEMVDGRPWTYQTDLYGLLGTVHVMLIGKYMNVFKELGRYRITANIKRRYNRDLWKEFFDTLLNVPSCDKLPRLVDFRRRFEQFFASILTGPEKGEWLLAARQFNEILTSS</sequence>
<dbReference type="GO" id="GO:0004672">
    <property type="term" value="F:protein kinase activity"/>
    <property type="evidence" value="ECO:0007669"/>
    <property type="project" value="InterPro"/>
</dbReference>
<dbReference type="GO" id="GO:0005634">
    <property type="term" value="C:nucleus"/>
    <property type="evidence" value="ECO:0007669"/>
    <property type="project" value="TreeGrafter"/>
</dbReference>
<dbReference type="PANTHER" id="PTHR14030">
    <property type="entry name" value="MITOTIC CHECKPOINT SERINE/THREONINE-PROTEIN KINASE BUB1"/>
    <property type="match status" value="1"/>
</dbReference>
<feature type="region of interest" description="Disordered" evidence="8">
    <location>
        <begin position="270"/>
        <end position="475"/>
    </location>
</feature>
<keyword evidence="3 7" id="KW-0547">Nucleotide-binding</keyword>
<dbReference type="InterPro" id="IPR013212">
    <property type="entry name" value="Mad3/Bub1_I"/>
</dbReference>
<keyword evidence="2" id="KW-0158">Chromosome</keyword>
<dbReference type="AlphaFoldDB" id="A0A914UR37"/>
<feature type="region of interest" description="Disordered" evidence="8">
    <location>
        <begin position="772"/>
        <end position="804"/>
    </location>
</feature>
<feature type="compositionally biased region" description="Low complexity" evidence="8">
    <location>
        <begin position="331"/>
        <end position="346"/>
    </location>
</feature>
<dbReference type="PROSITE" id="PS50011">
    <property type="entry name" value="PROTEIN_KINASE_DOM"/>
    <property type="match status" value="1"/>
</dbReference>
<dbReference type="InterPro" id="IPR011009">
    <property type="entry name" value="Kinase-like_dom_sf"/>
</dbReference>
<protein>
    <submittedName>
        <fullName evidence="12">Uncharacterized protein</fullName>
    </submittedName>
</protein>
<organism evidence="11 12">
    <name type="scientific">Plectus sambesii</name>
    <dbReference type="NCBI Taxonomy" id="2011161"/>
    <lineage>
        <taxon>Eukaryota</taxon>
        <taxon>Metazoa</taxon>
        <taxon>Ecdysozoa</taxon>
        <taxon>Nematoda</taxon>
        <taxon>Chromadorea</taxon>
        <taxon>Plectida</taxon>
        <taxon>Plectina</taxon>
        <taxon>Plectoidea</taxon>
        <taxon>Plectidae</taxon>
        <taxon>Plectus</taxon>
    </lineage>
</organism>
<evidence type="ECO:0000256" key="1">
    <source>
        <dbReference type="ARBA" id="ARBA00004629"/>
    </source>
</evidence>
<evidence type="ECO:0000313" key="11">
    <source>
        <dbReference type="Proteomes" id="UP000887566"/>
    </source>
</evidence>
<dbReference type="SUPFAM" id="SSF56112">
    <property type="entry name" value="Protein kinase-like (PK-like)"/>
    <property type="match status" value="1"/>
</dbReference>
<dbReference type="InterPro" id="IPR017441">
    <property type="entry name" value="Protein_kinase_ATP_BS"/>
</dbReference>
<feature type="compositionally biased region" description="Polar residues" evidence="8">
    <location>
        <begin position="205"/>
        <end position="215"/>
    </location>
</feature>
<dbReference type="GO" id="GO:0000776">
    <property type="term" value="C:kinetochore"/>
    <property type="evidence" value="ECO:0007669"/>
    <property type="project" value="UniProtKB-KW"/>
</dbReference>
<evidence type="ECO:0000256" key="7">
    <source>
        <dbReference type="PROSITE-ProRule" id="PRU10141"/>
    </source>
</evidence>
<evidence type="ECO:0000259" key="9">
    <source>
        <dbReference type="PROSITE" id="PS50011"/>
    </source>
</evidence>
<feature type="compositionally biased region" description="Polar residues" evidence="8">
    <location>
        <begin position="109"/>
        <end position="119"/>
    </location>
</feature>
<evidence type="ECO:0000256" key="5">
    <source>
        <dbReference type="ARBA" id="ARBA00022840"/>
    </source>
</evidence>
<comment type="subcellular location">
    <subcellularLocation>
        <location evidence="1">Chromosome</location>
        <location evidence="1">Centromere</location>
        <location evidence="1">Kinetochore</location>
    </subcellularLocation>
</comment>